<dbReference type="PANTHER" id="PTHR12984:SF3">
    <property type="entry name" value="N-TERMINAL KINASE-LIKE PROTEIN"/>
    <property type="match status" value="1"/>
</dbReference>
<dbReference type="Gene3D" id="3.30.200.20">
    <property type="entry name" value="Phosphorylase Kinase, domain 1"/>
    <property type="match status" value="1"/>
</dbReference>
<feature type="compositionally biased region" description="Polar residues" evidence="2">
    <location>
        <begin position="700"/>
        <end position="713"/>
    </location>
</feature>
<dbReference type="SUPFAM" id="SSF56112">
    <property type="entry name" value="Protein kinase-like (PK-like)"/>
    <property type="match status" value="1"/>
</dbReference>
<keyword evidence="5" id="KW-1185">Reference proteome</keyword>
<evidence type="ECO:0000256" key="1">
    <source>
        <dbReference type="PROSITE-ProRule" id="PRU00103"/>
    </source>
</evidence>
<dbReference type="Proteomes" id="UP000327439">
    <property type="component" value="Chromosome D06"/>
</dbReference>
<name>A0A5J5R879_GOSBA</name>
<dbReference type="PROSITE" id="PS50077">
    <property type="entry name" value="HEAT_REPEAT"/>
    <property type="match status" value="2"/>
</dbReference>
<dbReference type="InterPro" id="IPR011989">
    <property type="entry name" value="ARM-like"/>
</dbReference>
<dbReference type="Gene3D" id="1.10.510.10">
    <property type="entry name" value="Transferase(Phosphotransferase) domain 1"/>
    <property type="match status" value="1"/>
</dbReference>
<protein>
    <recommendedName>
        <fullName evidence="3">Protein kinase domain-containing protein</fullName>
    </recommendedName>
</protein>
<dbReference type="GO" id="GO:0004672">
    <property type="term" value="F:protein kinase activity"/>
    <property type="evidence" value="ECO:0007669"/>
    <property type="project" value="InterPro"/>
</dbReference>
<feature type="compositionally biased region" description="Low complexity" evidence="2">
    <location>
        <begin position="756"/>
        <end position="770"/>
    </location>
</feature>
<dbReference type="InterPro" id="IPR000719">
    <property type="entry name" value="Prot_kinase_dom"/>
</dbReference>
<feature type="region of interest" description="Disordered" evidence="2">
    <location>
        <begin position="691"/>
        <end position="713"/>
    </location>
</feature>
<organism evidence="4 5">
    <name type="scientific">Gossypium barbadense</name>
    <name type="common">Sea Island cotton</name>
    <name type="synonym">Hibiscus barbadensis</name>
    <dbReference type="NCBI Taxonomy" id="3634"/>
    <lineage>
        <taxon>Eukaryota</taxon>
        <taxon>Viridiplantae</taxon>
        <taxon>Streptophyta</taxon>
        <taxon>Embryophyta</taxon>
        <taxon>Tracheophyta</taxon>
        <taxon>Spermatophyta</taxon>
        <taxon>Magnoliopsida</taxon>
        <taxon>eudicotyledons</taxon>
        <taxon>Gunneridae</taxon>
        <taxon>Pentapetalae</taxon>
        <taxon>rosids</taxon>
        <taxon>malvids</taxon>
        <taxon>Malvales</taxon>
        <taxon>Malvaceae</taxon>
        <taxon>Malvoideae</taxon>
        <taxon>Gossypium</taxon>
    </lineage>
</organism>
<dbReference type="PROSITE" id="PS50011">
    <property type="entry name" value="PROTEIN_KINASE_DOM"/>
    <property type="match status" value="1"/>
</dbReference>
<feature type="compositionally biased region" description="Polar residues" evidence="2">
    <location>
        <begin position="791"/>
        <end position="800"/>
    </location>
</feature>
<feature type="compositionally biased region" description="Polar residues" evidence="2">
    <location>
        <begin position="604"/>
        <end position="618"/>
    </location>
</feature>
<feature type="domain" description="Protein kinase" evidence="3">
    <location>
        <begin position="2"/>
        <end position="284"/>
    </location>
</feature>
<dbReference type="Gene3D" id="1.25.10.10">
    <property type="entry name" value="Leucine-rich Repeat Variant"/>
    <property type="match status" value="1"/>
</dbReference>
<feature type="region of interest" description="Disordered" evidence="2">
    <location>
        <begin position="754"/>
        <end position="800"/>
    </location>
</feature>
<dbReference type="InterPro" id="IPR021133">
    <property type="entry name" value="HEAT_type_2"/>
</dbReference>
<dbReference type="SUPFAM" id="SSF48371">
    <property type="entry name" value="ARM repeat"/>
    <property type="match status" value="1"/>
</dbReference>
<dbReference type="OrthoDB" id="447103at2759"/>
<dbReference type="InterPro" id="IPR016024">
    <property type="entry name" value="ARM-type_fold"/>
</dbReference>
<reference evidence="5" key="1">
    <citation type="journal article" date="2020" name="Nat. Genet.">
        <title>Genomic diversifications of five Gossypium allopolyploid species and their impact on cotton improvement.</title>
        <authorList>
            <person name="Chen Z.J."/>
            <person name="Sreedasyam A."/>
            <person name="Ando A."/>
            <person name="Song Q."/>
            <person name="De Santiago L.M."/>
            <person name="Hulse-Kemp A.M."/>
            <person name="Ding M."/>
            <person name="Ye W."/>
            <person name="Kirkbride R.C."/>
            <person name="Jenkins J."/>
            <person name="Plott C."/>
            <person name="Lovell J."/>
            <person name="Lin Y.M."/>
            <person name="Vaughn R."/>
            <person name="Liu B."/>
            <person name="Simpson S."/>
            <person name="Scheffler B.E."/>
            <person name="Wen L."/>
            <person name="Saski C.A."/>
            <person name="Grover C.E."/>
            <person name="Hu G."/>
            <person name="Conover J.L."/>
            <person name="Carlson J.W."/>
            <person name="Shu S."/>
            <person name="Boston L.B."/>
            <person name="Williams M."/>
            <person name="Peterson D.G."/>
            <person name="McGee K."/>
            <person name="Jones D.C."/>
            <person name="Wendel J.F."/>
            <person name="Stelly D.M."/>
            <person name="Grimwood J."/>
            <person name="Schmutz J."/>
        </authorList>
    </citation>
    <scope>NUCLEOTIDE SEQUENCE [LARGE SCALE GENOMIC DNA]</scope>
    <source>
        <strain evidence="5">cv. 3-79</strain>
    </source>
</reference>
<feature type="repeat" description="HEAT" evidence="1">
    <location>
        <begin position="523"/>
        <end position="561"/>
    </location>
</feature>
<dbReference type="PANTHER" id="PTHR12984">
    <property type="entry name" value="SCY1-RELATED S/T PROTEIN KINASE-LIKE"/>
    <property type="match status" value="1"/>
</dbReference>
<dbReference type="InterPro" id="IPR051177">
    <property type="entry name" value="CIK-Related_Protein"/>
</dbReference>
<dbReference type="EMBL" id="CM018220">
    <property type="protein sequence ID" value="KAB2026484.1"/>
    <property type="molecule type" value="Genomic_DNA"/>
</dbReference>
<sequence length="800" mass="86702">MFNFLKGVVGGSGGGQKDLPYNIGDPYPSAWSSWSHFRGTSKDDGSPVSIFSLSGSNPQDGRLAAGRNGVKRLRTVRHPNILSFLYSTEVETVDGSGTKVTIYIVTEPAMPLSEKIKELSLEGTQRDEYYAWGLHQIAKAVSFLNNDCKLVHGNVCLESVVVTQTLDWKLHAFDVLSEYDGTSGTATGPMLPYEWLVGSQYKSVELAKSDWVAIRKSPPWAIDSWGLGCLIYEIFSGMKLGKTEELRNTASIPKSLLPDYQRLLSSTPSRRLNASKLIENSEYFHNKLVDTIHFMEILSLKDSVEKDTFFRKLPNLTEQLPRQIVLKKLFPLLTSALEYGSAAAPALTALLKIGSWLSAEEYTLKVLPTIIKLFASNDRAIRVALLQHIDQYGESLSARVVDEQVYPHVATGFVDTSSILRELTLKSMLIMAPKLSQRNLSGSLLKYLSKLQVDEEPAIRTNTTILLGNIASFLNDGTRKRVLINAFTVRALRDTFSPARGAGVMALCATSSYYDTTEIATRILPNIVVLTIDPDSDVRSKVFQAVDQFMQILKQSNEKSNAGDTAHAGSLGLASMPGNAGLLEWAMSSLTLKGKPSDQAPIAASNSVRPVTTTTAASSGLIETPSMAPVRVSSSSDFADAPAPPSPTSTDGWGEIENGIHEEQYSDKDGWDDIEPLEEPKPSSVLANIQAAQKRPVSQPKPQAATSLRSKSTVKAVATKDEDDDLWGSIAVPTPKIASKSLKVKTSGAVEDDDPWAAIAAPPPTTKAKPLSAGRGRGTKAAAPKLGAQRINRTSSSGMQ</sequence>
<dbReference type="GO" id="GO:0005524">
    <property type="term" value="F:ATP binding"/>
    <property type="evidence" value="ECO:0007669"/>
    <property type="project" value="InterPro"/>
</dbReference>
<dbReference type="AlphaFoldDB" id="A0A5J5R879"/>
<evidence type="ECO:0000313" key="4">
    <source>
        <dbReference type="EMBL" id="KAB2026484.1"/>
    </source>
</evidence>
<feature type="repeat" description="HEAT" evidence="1">
    <location>
        <begin position="366"/>
        <end position="404"/>
    </location>
</feature>
<evidence type="ECO:0000313" key="5">
    <source>
        <dbReference type="Proteomes" id="UP000327439"/>
    </source>
</evidence>
<evidence type="ECO:0000256" key="2">
    <source>
        <dbReference type="SAM" id="MobiDB-lite"/>
    </source>
</evidence>
<dbReference type="SMART" id="SM00220">
    <property type="entry name" value="S_TKc"/>
    <property type="match status" value="1"/>
</dbReference>
<proteinExistence type="predicted"/>
<accession>A0A5J5R879</accession>
<evidence type="ECO:0000259" key="3">
    <source>
        <dbReference type="PROSITE" id="PS50011"/>
    </source>
</evidence>
<dbReference type="InterPro" id="IPR011009">
    <property type="entry name" value="Kinase-like_dom_sf"/>
</dbReference>
<gene>
    <name evidence="4" type="ORF">ES319_D06G222400v1</name>
</gene>
<feature type="region of interest" description="Disordered" evidence="2">
    <location>
        <begin position="594"/>
        <end position="655"/>
    </location>
</feature>